<accession>A0A9X7V5U1</accession>
<dbReference type="InterPro" id="IPR004360">
    <property type="entry name" value="Glyas_Fos-R_dOase_dom"/>
</dbReference>
<dbReference type="PANTHER" id="PTHR35006">
    <property type="entry name" value="GLYOXALASE FAMILY PROTEIN (AFU_ORTHOLOGUE AFUA_5G14830)"/>
    <property type="match status" value="1"/>
</dbReference>
<evidence type="ECO:0000313" key="3">
    <source>
        <dbReference type="Proteomes" id="UP000595933"/>
    </source>
</evidence>
<dbReference type="PROSITE" id="PS51819">
    <property type="entry name" value="VOC"/>
    <property type="match status" value="1"/>
</dbReference>
<dbReference type="InterPro" id="IPR029068">
    <property type="entry name" value="Glyas_Bleomycin-R_OHBP_Dase"/>
</dbReference>
<evidence type="ECO:0000313" key="2">
    <source>
        <dbReference type="EMBL" id="QQN52577.1"/>
    </source>
</evidence>
<dbReference type="Pfam" id="PF00903">
    <property type="entry name" value="Glyoxalase"/>
    <property type="match status" value="1"/>
</dbReference>
<feature type="domain" description="VOC" evidence="1">
    <location>
        <begin position="1"/>
        <end position="133"/>
    </location>
</feature>
<dbReference type="Proteomes" id="UP000595933">
    <property type="component" value="Chromosome"/>
</dbReference>
<dbReference type="EMBL" id="CP067013">
    <property type="protein sequence ID" value="QQN52577.1"/>
    <property type="molecule type" value="Genomic_DNA"/>
</dbReference>
<reference evidence="2 3" key="1">
    <citation type="submission" date="2020-12" db="EMBL/GenBank/DDBJ databases">
        <title>FDA dAtabase for Regulatory Grade micrObial Sequences (FDA-ARGOS): Supporting development and validation of Infectious Disease Dx tests.</title>
        <authorList>
            <person name="Sproer C."/>
            <person name="Gronow S."/>
            <person name="Severitt S."/>
            <person name="Schroder I."/>
            <person name="Tallon L."/>
            <person name="Sadzewicz L."/>
            <person name="Zhao X."/>
            <person name="Boylan J."/>
            <person name="Ott S."/>
            <person name="Bowen H."/>
            <person name="Vavikolanu K."/>
            <person name="Mehta A."/>
            <person name="Aluvathingal J."/>
            <person name="Nadendla S."/>
            <person name="Lowell S."/>
            <person name="Myers T."/>
            <person name="Yan Y."/>
            <person name="Sichtig H."/>
        </authorList>
    </citation>
    <scope>NUCLEOTIDE SEQUENCE [LARGE SCALE GENOMIC DNA]</scope>
    <source>
        <strain evidence="2 3">FDAARGOS_1013</strain>
    </source>
</reference>
<proteinExistence type="predicted"/>
<gene>
    <name evidence="2" type="ORF">I6H70_09245</name>
</gene>
<dbReference type="RefSeq" id="WP_079380518.1">
    <property type="nucleotide sequence ID" value="NZ_CP067013.1"/>
</dbReference>
<organism evidence="2 3">
    <name type="scientific">Stutzerimonas balearica</name>
    <dbReference type="NCBI Taxonomy" id="74829"/>
    <lineage>
        <taxon>Bacteria</taxon>
        <taxon>Pseudomonadati</taxon>
        <taxon>Pseudomonadota</taxon>
        <taxon>Gammaproteobacteria</taxon>
        <taxon>Pseudomonadales</taxon>
        <taxon>Pseudomonadaceae</taxon>
        <taxon>Stutzerimonas</taxon>
    </lineage>
</organism>
<dbReference type="Gene3D" id="3.10.180.10">
    <property type="entry name" value="2,3-Dihydroxybiphenyl 1,2-Dioxygenase, domain 1"/>
    <property type="match status" value="1"/>
</dbReference>
<dbReference type="SUPFAM" id="SSF54593">
    <property type="entry name" value="Glyoxalase/Bleomycin resistance protein/Dihydroxybiphenyl dioxygenase"/>
    <property type="match status" value="1"/>
</dbReference>
<name>A0A9X7V5U1_9GAMM</name>
<protein>
    <submittedName>
        <fullName evidence="2">VOC family protein</fullName>
    </submittedName>
</protein>
<dbReference type="PANTHER" id="PTHR35006:SF1">
    <property type="entry name" value="BLL2941 PROTEIN"/>
    <property type="match status" value="1"/>
</dbReference>
<dbReference type="AlphaFoldDB" id="A0A9X7V5U1"/>
<sequence length="147" mass="15821">MFAYICLGTNDLERAIKFYDAALAPLGLNRCDTGDEPNWDGWAGWGTYEAGGAKELALWVCTPFNANTATSGNGTMVALRANTWEEVKNFYAAAIENGGTSEGAPALRLQYASDFYAAYVRDPDGNKIAAVCRTITQPNSRSNCSDA</sequence>
<dbReference type="InterPro" id="IPR037523">
    <property type="entry name" value="VOC_core"/>
</dbReference>
<dbReference type="CDD" id="cd07262">
    <property type="entry name" value="VOC_like"/>
    <property type="match status" value="1"/>
</dbReference>
<evidence type="ECO:0000259" key="1">
    <source>
        <dbReference type="PROSITE" id="PS51819"/>
    </source>
</evidence>